<sequence length="135" mass="15358">MCHPLERFHPIPRLIISHQSLRESFPPQHFAHSLPLYHMIHVNAFPNPSATINQATPTGKPRSRFRSPSLFLRILHRPKYVLPWRAPMPTSPVLFLSPITTNFAATGWIVAVNSPRCCYDSDETPLMGNNRPDAI</sequence>
<organism evidence="1 2">
    <name type="scientific">Steinernema glaseri</name>
    <dbReference type="NCBI Taxonomy" id="37863"/>
    <lineage>
        <taxon>Eukaryota</taxon>
        <taxon>Metazoa</taxon>
        <taxon>Ecdysozoa</taxon>
        <taxon>Nematoda</taxon>
        <taxon>Chromadorea</taxon>
        <taxon>Rhabditida</taxon>
        <taxon>Tylenchina</taxon>
        <taxon>Panagrolaimomorpha</taxon>
        <taxon>Strongyloidoidea</taxon>
        <taxon>Steinernematidae</taxon>
        <taxon>Steinernema</taxon>
    </lineage>
</organism>
<proteinExistence type="predicted"/>
<accession>A0A1I8AKN0</accession>
<dbReference type="Proteomes" id="UP000095287">
    <property type="component" value="Unplaced"/>
</dbReference>
<evidence type="ECO:0000313" key="1">
    <source>
        <dbReference type="Proteomes" id="UP000095287"/>
    </source>
</evidence>
<evidence type="ECO:0000313" key="2">
    <source>
        <dbReference type="WBParaSite" id="L893_g6582.t1"/>
    </source>
</evidence>
<dbReference type="WBParaSite" id="L893_g6582.t1">
    <property type="protein sequence ID" value="L893_g6582.t1"/>
    <property type="gene ID" value="L893_g6582"/>
</dbReference>
<protein>
    <submittedName>
        <fullName evidence="2">Uncharacterized protein</fullName>
    </submittedName>
</protein>
<dbReference type="AlphaFoldDB" id="A0A1I8AKN0"/>
<name>A0A1I8AKN0_9BILA</name>
<keyword evidence="1" id="KW-1185">Reference proteome</keyword>
<reference evidence="2" key="1">
    <citation type="submission" date="2016-11" db="UniProtKB">
        <authorList>
            <consortium name="WormBaseParasite"/>
        </authorList>
    </citation>
    <scope>IDENTIFICATION</scope>
</reference>